<keyword evidence="1" id="KW-1133">Transmembrane helix</keyword>
<dbReference type="RefSeq" id="XP_025559698.1">
    <property type="nucleotide sequence ID" value="XM_025701378.1"/>
</dbReference>
<protein>
    <submittedName>
        <fullName evidence="2">Uncharacterized protein</fullName>
    </submittedName>
</protein>
<keyword evidence="1" id="KW-0472">Membrane</keyword>
<gene>
    <name evidence="2" type="ORF">BO88DRAFT_128849</name>
</gene>
<evidence type="ECO:0000313" key="2">
    <source>
        <dbReference type="EMBL" id="PYH65904.1"/>
    </source>
</evidence>
<accession>A0A319B232</accession>
<dbReference type="AlphaFoldDB" id="A0A319B232"/>
<name>A0A319B232_ASPVC</name>
<reference evidence="2" key="1">
    <citation type="submission" date="2016-12" db="EMBL/GenBank/DDBJ databases">
        <title>The genomes of Aspergillus section Nigri reveals drivers in fungal speciation.</title>
        <authorList>
            <consortium name="DOE Joint Genome Institute"/>
            <person name="Vesth T.C."/>
            <person name="Nybo J."/>
            <person name="Theobald S."/>
            <person name="Brandl J."/>
            <person name="Frisvad J.C."/>
            <person name="Nielsen K.F."/>
            <person name="Lyhne E.K."/>
            <person name="Kogle M.E."/>
            <person name="Kuo A."/>
            <person name="Riley R."/>
            <person name="Clum A."/>
            <person name="Nolan M."/>
            <person name="Lipzen A."/>
            <person name="Salamov A."/>
            <person name="Henrissat B."/>
            <person name="Wiebenga A."/>
            <person name="De Vries R.P."/>
            <person name="Grigoriev I.V."/>
            <person name="Mortensen U.H."/>
            <person name="Andersen M.R."/>
            <person name="Baker S.E."/>
        </authorList>
    </citation>
    <scope>NUCLEOTIDE SEQUENCE [LARGE SCALE GENOMIC DNA]</scope>
    <source>
        <strain evidence="2">CBS 113365</strain>
    </source>
</reference>
<proteinExistence type="predicted"/>
<organism evidence="2 3">
    <name type="scientific">Aspergillus vadensis (strain CBS 113365 / IMI 142717 / IBT 24658)</name>
    <dbReference type="NCBI Taxonomy" id="1448311"/>
    <lineage>
        <taxon>Eukaryota</taxon>
        <taxon>Fungi</taxon>
        <taxon>Dikarya</taxon>
        <taxon>Ascomycota</taxon>
        <taxon>Pezizomycotina</taxon>
        <taxon>Eurotiomycetes</taxon>
        <taxon>Eurotiomycetidae</taxon>
        <taxon>Eurotiales</taxon>
        <taxon>Aspergillaceae</taxon>
        <taxon>Aspergillus</taxon>
        <taxon>Aspergillus subgen. Circumdati</taxon>
    </lineage>
</organism>
<keyword evidence="3" id="KW-1185">Reference proteome</keyword>
<evidence type="ECO:0000313" key="3">
    <source>
        <dbReference type="Proteomes" id="UP000248405"/>
    </source>
</evidence>
<dbReference type="GeneID" id="37205970"/>
<keyword evidence="1" id="KW-0812">Transmembrane</keyword>
<evidence type="ECO:0000256" key="1">
    <source>
        <dbReference type="SAM" id="Phobius"/>
    </source>
</evidence>
<dbReference type="EMBL" id="KZ821636">
    <property type="protein sequence ID" value="PYH65904.1"/>
    <property type="molecule type" value="Genomic_DNA"/>
</dbReference>
<sequence>MIDSHVNDIVVMSAFPCLCHPCLCLMSDHVHPPSPISYSYPLHCPFLCCLFVCFLFFRLTAGSLSDGLSRRTPEPHEENLLGNHGGIANHAGLYHSACHLQMKFTSRCHITPFLGEILIPLRSKQTKISRPKISIQPGRPPRTPIPLAGSVAQGQSCCLG</sequence>
<dbReference type="Proteomes" id="UP000248405">
    <property type="component" value="Unassembled WGS sequence"/>
</dbReference>
<feature type="transmembrane region" description="Helical" evidence="1">
    <location>
        <begin position="40"/>
        <end position="61"/>
    </location>
</feature>